<feature type="compositionally biased region" description="Acidic residues" evidence="1">
    <location>
        <begin position="249"/>
        <end position="271"/>
    </location>
</feature>
<feature type="compositionally biased region" description="Basic and acidic residues" evidence="1">
    <location>
        <begin position="582"/>
        <end position="593"/>
    </location>
</feature>
<accession>A0ABQ5DXR0</accession>
<reference evidence="2" key="1">
    <citation type="journal article" date="2022" name="Int. J. Mol. Sci.">
        <title>Draft Genome of Tanacetum Coccineum: Genomic Comparison of Closely Related Tanacetum-Family Plants.</title>
        <authorList>
            <person name="Yamashiro T."/>
            <person name="Shiraishi A."/>
            <person name="Nakayama K."/>
            <person name="Satake H."/>
        </authorList>
    </citation>
    <scope>NUCLEOTIDE SEQUENCE</scope>
</reference>
<feature type="region of interest" description="Disordered" evidence="1">
    <location>
        <begin position="558"/>
        <end position="597"/>
    </location>
</feature>
<proteinExistence type="predicted"/>
<name>A0ABQ5DXR0_9ASTR</name>
<evidence type="ECO:0000256" key="1">
    <source>
        <dbReference type="SAM" id="MobiDB-lite"/>
    </source>
</evidence>
<comment type="caution">
    <text evidence="2">The sequence shown here is derived from an EMBL/GenBank/DDBJ whole genome shotgun (WGS) entry which is preliminary data.</text>
</comment>
<feature type="compositionally biased region" description="Acidic residues" evidence="1">
    <location>
        <begin position="195"/>
        <end position="212"/>
    </location>
</feature>
<feature type="compositionally biased region" description="Acidic residues" evidence="1">
    <location>
        <begin position="220"/>
        <end position="236"/>
    </location>
</feature>
<evidence type="ECO:0000313" key="3">
    <source>
        <dbReference type="Proteomes" id="UP001151760"/>
    </source>
</evidence>
<gene>
    <name evidence="2" type="ORF">Tco_0952053</name>
</gene>
<keyword evidence="3" id="KW-1185">Reference proteome</keyword>
<evidence type="ECO:0000313" key="2">
    <source>
        <dbReference type="EMBL" id="GJT43338.1"/>
    </source>
</evidence>
<feature type="compositionally biased region" description="Basic and acidic residues" evidence="1">
    <location>
        <begin position="163"/>
        <end position="194"/>
    </location>
</feature>
<feature type="compositionally biased region" description="Polar residues" evidence="1">
    <location>
        <begin position="274"/>
        <end position="284"/>
    </location>
</feature>
<feature type="compositionally biased region" description="Basic and acidic residues" evidence="1">
    <location>
        <begin position="285"/>
        <end position="300"/>
    </location>
</feature>
<feature type="compositionally biased region" description="Basic and acidic residues" evidence="1">
    <location>
        <begin position="559"/>
        <end position="568"/>
    </location>
</feature>
<organism evidence="2 3">
    <name type="scientific">Tanacetum coccineum</name>
    <dbReference type="NCBI Taxonomy" id="301880"/>
    <lineage>
        <taxon>Eukaryota</taxon>
        <taxon>Viridiplantae</taxon>
        <taxon>Streptophyta</taxon>
        <taxon>Embryophyta</taxon>
        <taxon>Tracheophyta</taxon>
        <taxon>Spermatophyta</taxon>
        <taxon>Magnoliopsida</taxon>
        <taxon>eudicotyledons</taxon>
        <taxon>Gunneridae</taxon>
        <taxon>Pentapetalae</taxon>
        <taxon>asterids</taxon>
        <taxon>campanulids</taxon>
        <taxon>Asterales</taxon>
        <taxon>Asteraceae</taxon>
        <taxon>Asteroideae</taxon>
        <taxon>Anthemideae</taxon>
        <taxon>Anthemidinae</taxon>
        <taxon>Tanacetum</taxon>
    </lineage>
</organism>
<dbReference type="EMBL" id="BQNB010015720">
    <property type="protein sequence ID" value="GJT43338.1"/>
    <property type="molecule type" value="Genomic_DNA"/>
</dbReference>
<dbReference type="Proteomes" id="UP001151760">
    <property type="component" value="Unassembled WGS sequence"/>
</dbReference>
<reference evidence="2" key="2">
    <citation type="submission" date="2022-01" db="EMBL/GenBank/DDBJ databases">
        <authorList>
            <person name="Yamashiro T."/>
            <person name="Shiraishi A."/>
            <person name="Satake H."/>
            <person name="Nakayama K."/>
        </authorList>
    </citation>
    <scope>NUCLEOTIDE SEQUENCE</scope>
</reference>
<feature type="region of interest" description="Disordered" evidence="1">
    <location>
        <begin position="109"/>
        <end position="317"/>
    </location>
</feature>
<feature type="compositionally biased region" description="Basic and acidic residues" evidence="1">
    <location>
        <begin position="118"/>
        <end position="137"/>
    </location>
</feature>
<sequence>MLQICPRIRNQRFDEPPFEQEILTFLISLGHSGEIRKITDVNVNKLHQHWRSFAAGMYHKKNVDYAFLLWEDFTYQVENKNMKKVNVMTYSESYKEYYAIASVKVPPKTKASVHKKKADSDTTPKEKPPTDLKDKSVKQTGKMIGSRKQKQPTGDGVDILSKVPDEQVHEKTSTNEGAGDKPEVPDVPEHHSNSEEESWTFDDGDDDDDVDDDANKDSDEHDDDDDDATESDDDGDNITHPKLSTFSTDEQEENIDDEEQEEDDKDEEEISDQVIHTPSDYQTTDESKKQTNDDKVKDGEEDKEGDVTNVNLEGGDVHMTEADTTKDTEDAHPQRLQLPLQQYLHLFFLSLNQVNKDLLPPPQQLSLPTPPPIPNFASLFGFNQRVTALESDLSKLKQSNPFAEAISSIPGIVNEYLGSKMKEAVDVAIELKSNKIREEAQAENHAFLNSLDSNMPKITKDQVKTQTSKIKSKVEKYVTKSLGGEVLICSTNQPQTSYRIASSLSKLELKRILMDKMEENKSIDRSDVQKNLYNALVEAYNTDKDLLSSYGDVIIIPSTRDDKDKDDEPSTGLNRGTKRWRSGKEPESSKEPTRTQSSFDEFLATPVDFSAFMIIRLKIYHLTQELLTDPTYDLMKGTCKSVAELDYHLEEAFKATNEQLDWNNPEGTPYPHNLSKPLLLIPNAQGRLVIPFDHFINNDLEYLKGGSSSRKYTTFITKTKAADYGQVKWIEDRIPRTTWSVVPIDYDKHAYWGTYHWGPKRQRFYGYVTNMETSKDVYSKHMIIADDVLYKFREGYFKRLRRQDIKNMLLLLVQGKLTNLSLDERYALNVALRMYTRRIVIQERVEDLQLALDWHNPEGKPYPHDLSNPLPLILDARGRQIIPYDHFINNDLEYLKGGSLIRKYTTSITKTKVADYSHIKWVKDKIPRNSMDMIPTWKLLKTSTQGTGLSLLPVSRSWNSLVKNIWGEIIVRRQDDRLYKFRECDFKRLRRQDIEDMLLLLVQGKLTNLNLDERFALNVALLMYTRRFVIQECVEDLQLAVESYQKKINLTKPDTYRSDLRNLTPYTAYRDIQGIIYQDDMDRNRLMRIDELHKFSDGTLDHVRTTLNDIATGIQMKYLPKRKWSKQDKQRARGDD</sequence>
<protein>
    <submittedName>
        <fullName evidence="2">Uncharacterized protein</fullName>
    </submittedName>
</protein>